<keyword evidence="2" id="KW-1185">Reference proteome</keyword>
<name>A0A1H6UAK4_9BACT</name>
<dbReference type="STRING" id="1416801.SAMN05192553_101735"/>
<organism evidence="1 2">
    <name type="scientific">Cyclobacterium xiamenense</name>
    <dbReference type="NCBI Taxonomy" id="1297121"/>
    <lineage>
        <taxon>Bacteria</taxon>
        <taxon>Pseudomonadati</taxon>
        <taxon>Bacteroidota</taxon>
        <taxon>Cytophagia</taxon>
        <taxon>Cytophagales</taxon>
        <taxon>Cyclobacteriaceae</taxon>
        <taxon>Cyclobacterium</taxon>
    </lineage>
</organism>
<reference evidence="2" key="1">
    <citation type="submission" date="2016-10" db="EMBL/GenBank/DDBJ databases">
        <authorList>
            <person name="Varghese N."/>
            <person name="Submissions S."/>
        </authorList>
    </citation>
    <scope>NUCLEOTIDE SEQUENCE [LARGE SCALE GENOMIC DNA]</scope>
    <source>
        <strain evidence="2">IBRC-M 10761</strain>
    </source>
</reference>
<evidence type="ECO:0000313" key="2">
    <source>
        <dbReference type="Proteomes" id="UP000199403"/>
    </source>
</evidence>
<dbReference type="AlphaFoldDB" id="A0A1H6UAK4"/>
<dbReference type="Proteomes" id="UP000199403">
    <property type="component" value="Unassembled WGS sequence"/>
</dbReference>
<evidence type="ECO:0000313" key="1">
    <source>
        <dbReference type="EMBL" id="SEI89399.1"/>
    </source>
</evidence>
<gene>
    <name evidence="1" type="ORF">SAMN05192553_101735</name>
</gene>
<accession>A0A1H6UAK4</accession>
<sequence length="49" mass="5521">MQVRKSAGMAKVFPDAFRLIRFILAGKTNDKGQNVLKFTKKSEVSFSDD</sequence>
<dbReference type="EMBL" id="FNZH01000001">
    <property type="protein sequence ID" value="SEI89399.1"/>
    <property type="molecule type" value="Genomic_DNA"/>
</dbReference>
<proteinExistence type="predicted"/>
<protein>
    <submittedName>
        <fullName evidence="1">Uncharacterized protein</fullName>
    </submittedName>
</protein>